<dbReference type="GO" id="GO:1990961">
    <property type="term" value="P:xenobiotic detoxification by transmembrane export across the plasma membrane"/>
    <property type="evidence" value="ECO:0007669"/>
    <property type="project" value="InterPro"/>
</dbReference>
<gene>
    <name evidence="7" type="ORF">H6P81_002978</name>
</gene>
<comment type="caution">
    <text evidence="7">The sequence shown here is derived from an EMBL/GenBank/DDBJ whole genome shotgun (WGS) entry which is preliminary data.</text>
</comment>
<keyword evidence="8" id="KW-1185">Reference proteome</keyword>
<dbReference type="PANTHER" id="PTHR11206">
    <property type="entry name" value="MULTIDRUG RESISTANCE PROTEIN"/>
    <property type="match status" value="1"/>
</dbReference>
<dbReference type="Pfam" id="PF01554">
    <property type="entry name" value="MatE"/>
    <property type="match status" value="4"/>
</dbReference>
<feature type="transmembrane region" description="Helical" evidence="6">
    <location>
        <begin position="145"/>
        <end position="166"/>
    </location>
</feature>
<proteinExistence type="inferred from homology"/>
<keyword evidence="4 6" id="KW-1133">Transmembrane helix</keyword>
<feature type="transmembrane region" description="Helical" evidence="6">
    <location>
        <begin position="429"/>
        <end position="449"/>
    </location>
</feature>
<feature type="transmembrane region" description="Helical" evidence="6">
    <location>
        <begin position="370"/>
        <end position="393"/>
    </location>
</feature>
<feature type="transmembrane region" description="Helical" evidence="6">
    <location>
        <begin position="327"/>
        <end position="350"/>
    </location>
</feature>
<feature type="transmembrane region" description="Helical" evidence="6">
    <location>
        <begin position="734"/>
        <end position="755"/>
    </location>
</feature>
<comment type="subcellular location">
    <subcellularLocation>
        <location evidence="1">Membrane</location>
        <topology evidence="1">Multi-pass membrane protein</topology>
    </subcellularLocation>
</comment>
<comment type="similarity">
    <text evidence="2 6">Belongs to the multi antimicrobial extrusion (MATE) (TC 2.A.66.1) family.</text>
</comment>
<feature type="transmembrane region" description="Helical" evidence="6">
    <location>
        <begin position="884"/>
        <end position="911"/>
    </location>
</feature>
<dbReference type="NCBIfam" id="TIGR00797">
    <property type="entry name" value="matE"/>
    <property type="match status" value="2"/>
</dbReference>
<feature type="transmembrane region" description="Helical" evidence="6">
    <location>
        <begin position="204"/>
        <end position="229"/>
    </location>
</feature>
<accession>A0AAV7FE72</accession>
<dbReference type="EMBL" id="JAINDJ010000002">
    <property type="protein sequence ID" value="KAG9458470.1"/>
    <property type="molecule type" value="Genomic_DNA"/>
</dbReference>
<evidence type="ECO:0000256" key="6">
    <source>
        <dbReference type="RuleBase" id="RU004914"/>
    </source>
</evidence>
<organism evidence="7 8">
    <name type="scientific">Aristolochia fimbriata</name>
    <name type="common">White veined hardy Dutchman's pipe vine</name>
    <dbReference type="NCBI Taxonomy" id="158543"/>
    <lineage>
        <taxon>Eukaryota</taxon>
        <taxon>Viridiplantae</taxon>
        <taxon>Streptophyta</taxon>
        <taxon>Embryophyta</taxon>
        <taxon>Tracheophyta</taxon>
        <taxon>Spermatophyta</taxon>
        <taxon>Magnoliopsida</taxon>
        <taxon>Magnoliidae</taxon>
        <taxon>Piperales</taxon>
        <taxon>Aristolochiaceae</taxon>
        <taxon>Aristolochia</taxon>
    </lineage>
</organism>
<keyword evidence="5 6" id="KW-0472">Membrane</keyword>
<dbReference type="GO" id="GO:0015297">
    <property type="term" value="F:antiporter activity"/>
    <property type="evidence" value="ECO:0007669"/>
    <property type="project" value="InterPro"/>
</dbReference>
<evidence type="ECO:0000256" key="2">
    <source>
        <dbReference type="ARBA" id="ARBA00010199"/>
    </source>
</evidence>
<feature type="transmembrane region" description="Helical" evidence="6">
    <location>
        <begin position="283"/>
        <end position="306"/>
    </location>
</feature>
<name>A0AAV7FE72_ARIFI</name>
<feature type="transmembrane region" description="Helical" evidence="6">
    <location>
        <begin position="63"/>
        <end position="91"/>
    </location>
</feature>
<protein>
    <recommendedName>
        <fullName evidence="6">Protein DETOXIFICATION</fullName>
    </recommendedName>
    <alternativeName>
        <fullName evidence="6">Multidrug and toxic compound extrusion protein</fullName>
    </alternativeName>
</protein>
<feature type="transmembrane region" description="Helical" evidence="6">
    <location>
        <begin position="931"/>
        <end position="950"/>
    </location>
</feature>
<sequence length="1046" mass="114097">MEEEELEEHLLVQSSQEGLRRRIWLEMKELWRVAGPAILSRISSYGMFVVTQAFMGSLGETELAAYALVFTAILRFSNGILLGMGSALETFCGQAFGAKQYHMMGIYLQRSWLVILAAATCLLPIYVFAAPILRLLGQSEELSKVAGKIAYGLIPMNYYFVFYFTTQTYLQSQLKNSIIAWVSGAAFVIHGILSWILVKKLELGIAGALGSLAAANWLSLTGQLVYVFGGGCPDTWKGFSKHAFDELWPVLKLSVSSGVMLCLELWYNSVLILLAGYMKDAEVAISAFSICLNMTAWELMIPLGFLAAASVRVANELGRGDAGALKFAIKVAFATSLSIGVMFFIFFLGVGSRISYAFTSSKQVAKAVGGLKFLLSFSVLLNSVQPVLTGVALGAGWQSIVAYVNICCYYVVGIPLGVLLGYLTSLQVTGIWTGMVCGVAAQTLVLIIITKRTDWELQVEKAKSRLSRWLLPSDTESHGHKLQIKKSFRYIETFTPSKGSAYGCDLKVLSRKVVGSIDSVSQIQKGSQLKAHEAIGLSPGVGASAVELERGVSMDGKLDERLLSSPSTEEIRRPGLGRKIWVESGTLWRVAGPAIITRLAQFGMFVVTQSFMGHIGDAQLSAYALVQTVIMRFANGILLGMGSALETFCGQAFGAGQYRMMGIYMQRSWVVLLFVATILIPINAYTTEIFLSMGQDEQISRLAGPISLWFIPINYYYVFSFTLQMFLQAQLKNAIIAWAAASCFLLHILLSWVFVDVCHWGVNGAMGSVVLSCWLSIIGQFIYIFGGWCRNTWCGFSWLAFRELGPVIKLSLASGVMICLELWYNSVLVILAGYMPNAEVAINAFSICLNIVGWELMISLGFLSAASVRVANELGRGDASAAKFAILTVSGTSLAIGLIFFILFLALGGVISYAFTSSVEVADEVHSLRVYLSFSVLLNSIQPVLSGVALGAGWQHIVAFVNIGSYYVLGIPLGAVLAYVAHLSIRGFWIGMISGVAIQTLVLIIVTSKTDWNKQVDKASHRINKWVVPKDEEAKNGTRDIDIHHG</sequence>
<dbReference type="GO" id="GO:0042910">
    <property type="term" value="F:xenobiotic transmembrane transporter activity"/>
    <property type="evidence" value="ECO:0007669"/>
    <property type="project" value="InterPro"/>
</dbReference>
<feature type="transmembrane region" description="Helical" evidence="6">
    <location>
        <begin position="810"/>
        <end position="834"/>
    </location>
</feature>
<feature type="transmembrane region" description="Helical" evidence="6">
    <location>
        <begin position="767"/>
        <end position="789"/>
    </location>
</feature>
<feature type="transmembrane region" description="Helical" evidence="6">
    <location>
        <begin position="250"/>
        <end position="277"/>
    </location>
</feature>
<feature type="transmembrane region" description="Helical" evidence="6">
    <location>
        <begin position="30"/>
        <end position="51"/>
    </location>
</feature>
<feature type="transmembrane region" description="Helical" evidence="6">
    <location>
        <begin position="957"/>
        <end position="981"/>
    </location>
</feature>
<dbReference type="Proteomes" id="UP000825729">
    <property type="component" value="Unassembled WGS sequence"/>
</dbReference>
<evidence type="ECO:0000256" key="1">
    <source>
        <dbReference type="ARBA" id="ARBA00004141"/>
    </source>
</evidence>
<dbReference type="AlphaFoldDB" id="A0AAV7FE72"/>
<feature type="transmembrane region" description="Helical" evidence="6">
    <location>
        <begin position="840"/>
        <end position="863"/>
    </location>
</feature>
<dbReference type="GO" id="GO:0016020">
    <property type="term" value="C:membrane"/>
    <property type="evidence" value="ECO:0007669"/>
    <property type="project" value="UniProtKB-SubCell"/>
</dbReference>
<dbReference type="InterPro" id="IPR045069">
    <property type="entry name" value="MATE_euk"/>
</dbReference>
<feature type="transmembrane region" description="Helical" evidence="6">
    <location>
        <begin position="400"/>
        <end position="423"/>
    </location>
</feature>
<dbReference type="InterPro" id="IPR002528">
    <property type="entry name" value="MATE_fam"/>
</dbReference>
<feature type="transmembrane region" description="Helical" evidence="6">
    <location>
        <begin position="178"/>
        <end position="198"/>
    </location>
</feature>
<feature type="transmembrane region" description="Helical" evidence="6">
    <location>
        <begin position="987"/>
        <end position="1006"/>
    </location>
</feature>
<keyword evidence="3 6" id="KW-0812">Transmembrane</keyword>
<evidence type="ECO:0000256" key="4">
    <source>
        <dbReference type="ARBA" id="ARBA00022989"/>
    </source>
</evidence>
<feature type="transmembrane region" description="Helical" evidence="6">
    <location>
        <begin position="112"/>
        <end position="133"/>
    </location>
</feature>
<evidence type="ECO:0000313" key="8">
    <source>
        <dbReference type="Proteomes" id="UP000825729"/>
    </source>
</evidence>
<evidence type="ECO:0000256" key="3">
    <source>
        <dbReference type="ARBA" id="ARBA00022692"/>
    </source>
</evidence>
<reference evidence="7 8" key="1">
    <citation type="submission" date="2021-07" db="EMBL/GenBank/DDBJ databases">
        <title>The Aristolochia fimbriata genome: insights into angiosperm evolution, floral development and chemical biosynthesis.</title>
        <authorList>
            <person name="Jiao Y."/>
        </authorList>
    </citation>
    <scope>NUCLEOTIDE SEQUENCE [LARGE SCALE GENOMIC DNA]</scope>
    <source>
        <strain evidence="7">IBCAS-2021</strain>
        <tissue evidence="7">Leaf</tissue>
    </source>
</reference>
<dbReference type="CDD" id="cd13132">
    <property type="entry name" value="MATE_eukaryotic"/>
    <property type="match status" value="2"/>
</dbReference>
<feature type="transmembrane region" description="Helical" evidence="6">
    <location>
        <begin position="706"/>
        <end position="727"/>
    </location>
</feature>
<feature type="transmembrane region" description="Helical" evidence="6">
    <location>
        <begin position="669"/>
        <end position="686"/>
    </location>
</feature>
<evidence type="ECO:0000313" key="7">
    <source>
        <dbReference type="EMBL" id="KAG9458470.1"/>
    </source>
</evidence>
<evidence type="ECO:0000256" key="5">
    <source>
        <dbReference type="ARBA" id="ARBA00023136"/>
    </source>
</evidence>